<protein>
    <recommendedName>
        <fullName evidence="3">amidase</fullName>
        <ecNumber evidence="3">3.5.1.4</ecNumber>
    </recommendedName>
</protein>
<dbReference type="Proteomes" id="UP001497600">
    <property type="component" value="Chromosome A"/>
</dbReference>
<reference evidence="6 7" key="1">
    <citation type="submission" date="2024-01" db="EMBL/GenBank/DDBJ databases">
        <authorList>
            <consortium name="Genoscope - CEA"/>
            <person name="William W."/>
        </authorList>
    </citation>
    <scope>NUCLEOTIDE SEQUENCE [LARGE SCALE GENOMIC DNA]</scope>
    <source>
        <strain evidence="6 7">29B2s-10</strain>
    </source>
</reference>
<dbReference type="EC" id="3.5.1.4" evidence="3"/>
<comment type="catalytic activity">
    <reaction evidence="1">
        <text>a monocarboxylic acid amide + H2O = a monocarboxylate + NH4(+)</text>
        <dbReference type="Rhea" id="RHEA:12020"/>
        <dbReference type="ChEBI" id="CHEBI:15377"/>
        <dbReference type="ChEBI" id="CHEBI:28938"/>
        <dbReference type="ChEBI" id="CHEBI:35757"/>
        <dbReference type="ChEBI" id="CHEBI:83628"/>
        <dbReference type="EC" id="3.5.1.4"/>
    </reaction>
</comment>
<dbReference type="PIRSF" id="PIRSF001221">
    <property type="entry name" value="Amidase_fungi"/>
    <property type="match status" value="1"/>
</dbReference>
<evidence type="ECO:0000256" key="1">
    <source>
        <dbReference type="ARBA" id="ARBA00001311"/>
    </source>
</evidence>
<evidence type="ECO:0000256" key="2">
    <source>
        <dbReference type="ARBA" id="ARBA00009199"/>
    </source>
</evidence>
<dbReference type="PANTHER" id="PTHR46072">
    <property type="entry name" value="AMIDASE-RELATED-RELATED"/>
    <property type="match status" value="1"/>
</dbReference>
<sequence>MTVQDWQDIAAGKKQAVDDSIPPEWRLGKIPSVEEVRNAREFIEEALTKEEREITNLPIKELSGKLASRELTSVAVTRAFCHRAALAHQLTTCCSEIFFDRALQKAQELDEFLMKEGKTIGPLHGVPISLKDQVNLEGIDSAIGYVSLVNKPKSKDEVSNIATILEDAGAVFYVKTTTPMAMMAATTVSNIYGYTLNAYNRKLTSGGSSGGEGALIGARGSLIGLGTDLGGSIRTPSMFQGLYGLRPSSNRLPYCKVTNSYANAPIICSVIGPMSWDLDALELLTKVVLEAKPWLKDPKVPPIPWRDVRSTYPKKLSFAMLTGNGLGRLHPPIERALKLARQALEAQGHQVIEWAPPVSVVECRKFSAGVFSSDSYKEIVDECSKSGEPLVKAVFSLAGTSGGLPKGVSHIHEHWDQAKTKYEYQQLVDAYWQSTASETTTGRPVDAVIMPQWESCSFKPDDLALFSRSYSVATNVLDYACVVTPVTVADKYIDVKDESYIPLNDHDQKLYDYYDAELFDGVPAGVQVVTPRYEEERALYLSSVLRDAL</sequence>
<dbReference type="SUPFAM" id="SSF75304">
    <property type="entry name" value="Amidase signature (AS) enzymes"/>
    <property type="match status" value="1"/>
</dbReference>
<dbReference type="Pfam" id="PF01425">
    <property type="entry name" value="Amidase"/>
    <property type="match status" value="1"/>
</dbReference>
<proteinExistence type="inferred from homology"/>
<evidence type="ECO:0000313" key="7">
    <source>
        <dbReference type="Proteomes" id="UP001497600"/>
    </source>
</evidence>
<dbReference type="Gene3D" id="3.90.1300.10">
    <property type="entry name" value="Amidase signature (AS) domain"/>
    <property type="match status" value="1"/>
</dbReference>
<dbReference type="InterPro" id="IPR020556">
    <property type="entry name" value="Amidase_CS"/>
</dbReference>
<dbReference type="InterPro" id="IPR023631">
    <property type="entry name" value="Amidase_dom"/>
</dbReference>
<dbReference type="InterPro" id="IPR036928">
    <property type="entry name" value="AS_sf"/>
</dbReference>
<comment type="similarity">
    <text evidence="2">Belongs to the amidase family.</text>
</comment>
<organism evidence="6 7">
    <name type="scientific">[Candida] anglica</name>
    <dbReference type="NCBI Taxonomy" id="148631"/>
    <lineage>
        <taxon>Eukaryota</taxon>
        <taxon>Fungi</taxon>
        <taxon>Dikarya</taxon>
        <taxon>Ascomycota</taxon>
        <taxon>Saccharomycotina</taxon>
        <taxon>Pichiomycetes</taxon>
        <taxon>Debaryomycetaceae</taxon>
        <taxon>Kurtzmaniella</taxon>
    </lineage>
</organism>
<evidence type="ECO:0000256" key="4">
    <source>
        <dbReference type="ARBA" id="ARBA00022801"/>
    </source>
</evidence>
<keyword evidence="4" id="KW-0378">Hydrolase</keyword>
<accession>A0ABP0E9G5</accession>
<dbReference type="PANTHER" id="PTHR46072:SF11">
    <property type="entry name" value="AMIDASE-RELATED"/>
    <property type="match status" value="1"/>
</dbReference>
<gene>
    <name evidence="6" type="ORF">CAAN4_A00386</name>
</gene>
<evidence type="ECO:0000259" key="5">
    <source>
        <dbReference type="Pfam" id="PF01425"/>
    </source>
</evidence>
<evidence type="ECO:0000256" key="3">
    <source>
        <dbReference type="ARBA" id="ARBA00012922"/>
    </source>
</evidence>
<dbReference type="PROSITE" id="PS00571">
    <property type="entry name" value="AMIDASES"/>
    <property type="match status" value="1"/>
</dbReference>
<name>A0ABP0E9G5_9ASCO</name>
<dbReference type="EMBL" id="OZ004253">
    <property type="protein sequence ID" value="CAK7891855.1"/>
    <property type="molecule type" value="Genomic_DNA"/>
</dbReference>
<evidence type="ECO:0000313" key="6">
    <source>
        <dbReference type="EMBL" id="CAK7891855.1"/>
    </source>
</evidence>
<feature type="domain" description="Amidase" evidence="5">
    <location>
        <begin position="76"/>
        <end position="538"/>
    </location>
</feature>
<keyword evidence="7" id="KW-1185">Reference proteome</keyword>